<proteinExistence type="predicted"/>
<evidence type="ECO:0000313" key="2">
    <source>
        <dbReference type="EMBL" id="MDP8172919.1"/>
    </source>
</evidence>
<gene>
    <name evidence="2" type="ORF">QJU93_06075</name>
</gene>
<comment type="caution">
    <text evidence="2">The sequence shown here is derived from an EMBL/GenBank/DDBJ whole genome shotgun (WGS) entry which is preliminary data.</text>
</comment>
<evidence type="ECO:0000313" key="3">
    <source>
        <dbReference type="Proteomes" id="UP001236239"/>
    </source>
</evidence>
<organism evidence="2 3">
    <name type="scientific">Phocoenobacter skyensis</name>
    <dbReference type="NCBI Taxonomy" id="97481"/>
    <lineage>
        <taxon>Bacteria</taxon>
        <taxon>Pseudomonadati</taxon>
        <taxon>Pseudomonadota</taxon>
        <taxon>Gammaproteobacteria</taxon>
        <taxon>Pasteurellales</taxon>
        <taxon>Pasteurellaceae</taxon>
        <taxon>Phocoenobacter</taxon>
    </lineage>
</organism>
<accession>A0AAJ6P0Q8</accession>
<feature type="transmembrane region" description="Helical" evidence="1">
    <location>
        <begin position="107"/>
        <end position="125"/>
    </location>
</feature>
<dbReference type="AlphaFoldDB" id="A0AAJ6P0Q8"/>
<name>A0AAJ6P0Q8_9PAST</name>
<dbReference type="Proteomes" id="UP001236239">
    <property type="component" value="Unassembled WGS sequence"/>
</dbReference>
<dbReference type="EMBL" id="JASAYQ010000008">
    <property type="protein sequence ID" value="MDP8172919.1"/>
    <property type="molecule type" value="Genomic_DNA"/>
</dbReference>
<feature type="transmembrane region" description="Helical" evidence="1">
    <location>
        <begin position="36"/>
        <end position="56"/>
    </location>
</feature>
<sequence length="130" mass="15397">MKKRTQALLIFVFTLSQIYCAMGKLDNVHSSALLSFFEEALGMSIFTVIAYIPIAYLLGKIQSQNLKILARFSFFVVIWFYLDYYIFEYQVAMWSTFTFYEMLYQTLSYSWLAILILASVLTYIFKRMEK</sequence>
<keyword evidence="1" id="KW-0812">Transmembrane</keyword>
<protein>
    <submittedName>
        <fullName evidence="2">Uncharacterized protein</fullName>
    </submittedName>
</protein>
<keyword evidence="1" id="KW-0472">Membrane</keyword>
<evidence type="ECO:0000256" key="1">
    <source>
        <dbReference type="SAM" id="Phobius"/>
    </source>
</evidence>
<reference evidence="2" key="1">
    <citation type="journal article" date="2023" name="Front. Microbiol.">
        <title>Phylogeography and host specificity of Pasteurellaceae pathogenic to sea-farmed fish in the north-east Atlantic.</title>
        <authorList>
            <person name="Gulla S."/>
            <person name="Colquhoun D.J."/>
            <person name="Olsen A.B."/>
            <person name="Spilsberg B."/>
            <person name="Lagesen K."/>
            <person name="Aakesson C.P."/>
            <person name="Strom S."/>
            <person name="Manji F."/>
            <person name="Birkbeck T.H."/>
            <person name="Nilsen H.K."/>
        </authorList>
    </citation>
    <scope>NUCLEOTIDE SEQUENCE</scope>
    <source>
        <strain evidence="2">TW16_20</strain>
    </source>
</reference>
<feature type="transmembrane region" description="Helical" evidence="1">
    <location>
        <begin position="68"/>
        <end position="87"/>
    </location>
</feature>
<keyword evidence="1" id="KW-1133">Transmembrane helix</keyword>
<dbReference type="RefSeq" id="WP_306373984.1">
    <property type="nucleotide sequence ID" value="NZ_JASAYK010000003.1"/>
</dbReference>